<evidence type="ECO:0000256" key="2">
    <source>
        <dbReference type="SAM" id="SignalP"/>
    </source>
</evidence>
<dbReference type="Proteomes" id="UP001321492">
    <property type="component" value="Unassembled WGS sequence"/>
</dbReference>
<organism evidence="3 4">
    <name type="scientific">Chelatococcus albus</name>
    <dbReference type="NCBI Taxonomy" id="3047466"/>
    <lineage>
        <taxon>Bacteria</taxon>
        <taxon>Pseudomonadati</taxon>
        <taxon>Pseudomonadota</taxon>
        <taxon>Alphaproteobacteria</taxon>
        <taxon>Hyphomicrobiales</taxon>
        <taxon>Chelatococcaceae</taxon>
        <taxon>Chelatococcus</taxon>
    </lineage>
</organism>
<gene>
    <name evidence="3" type="ORF">QNA08_06135</name>
</gene>
<protein>
    <submittedName>
        <fullName evidence="3">Uncharacterized protein</fullName>
    </submittedName>
</protein>
<evidence type="ECO:0000256" key="1">
    <source>
        <dbReference type="SAM" id="MobiDB-lite"/>
    </source>
</evidence>
<reference evidence="3 4" key="1">
    <citation type="submission" date="2023-05" db="EMBL/GenBank/DDBJ databases">
        <title>Chelatococcus sp. nov., a moderately thermophilic bacterium isolated from hot spring microbial mat.</title>
        <authorList>
            <person name="Hu C.-J."/>
            <person name="Li W.-J."/>
        </authorList>
    </citation>
    <scope>NUCLEOTIDE SEQUENCE [LARGE SCALE GENOMIC DNA]</scope>
    <source>
        <strain evidence="3 4">SYSU G07232</strain>
    </source>
</reference>
<dbReference type="RefSeq" id="WP_283739805.1">
    <property type="nucleotide sequence ID" value="NZ_JASJEV010000003.1"/>
</dbReference>
<name>A0ABT7AEM4_9HYPH</name>
<evidence type="ECO:0000313" key="3">
    <source>
        <dbReference type="EMBL" id="MDJ1157808.1"/>
    </source>
</evidence>
<proteinExistence type="predicted"/>
<dbReference type="EMBL" id="JASJEV010000003">
    <property type="protein sequence ID" value="MDJ1157808.1"/>
    <property type="molecule type" value="Genomic_DNA"/>
</dbReference>
<keyword evidence="4" id="KW-1185">Reference proteome</keyword>
<evidence type="ECO:0000313" key="4">
    <source>
        <dbReference type="Proteomes" id="UP001321492"/>
    </source>
</evidence>
<comment type="caution">
    <text evidence="3">The sequence shown here is derived from an EMBL/GenBank/DDBJ whole genome shotgun (WGS) entry which is preliminary data.</text>
</comment>
<feature type="compositionally biased region" description="Gly residues" evidence="1">
    <location>
        <begin position="41"/>
        <end position="59"/>
    </location>
</feature>
<keyword evidence="2" id="KW-0732">Signal</keyword>
<feature type="chain" id="PRO_5047217084" evidence="2">
    <location>
        <begin position="29"/>
        <end position="130"/>
    </location>
</feature>
<sequence>MPCSTSSHRLRSLSLALMLAVAGLAGTAALLDAPALAQSAGGNGGKGGGGDGNGGGDGGGGDDKAELFAILRKDQRNCLTAAACYDRPNQRPKPRIVRAMPDPTTCNGGIRIVYDINGEPIRYLCEELVY</sequence>
<accession>A0ABT7AEM4</accession>
<feature type="signal peptide" evidence="2">
    <location>
        <begin position="1"/>
        <end position="28"/>
    </location>
</feature>
<feature type="region of interest" description="Disordered" evidence="1">
    <location>
        <begin position="41"/>
        <end position="61"/>
    </location>
</feature>